<organism evidence="2 3">
    <name type="scientific">Alistipes ihumii AP11</name>
    <dbReference type="NCBI Taxonomy" id="1211813"/>
    <lineage>
        <taxon>Bacteria</taxon>
        <taxon>Pseudomonadati</taxon>
        <taxon>Bacteroidota</taxon>
        <taxon>Bacteroidia</taxon>
        <taxon>Bacteroidales</taxon>
        <taxon>Rikenellaceae</taxon>
        <taxon>Alistipes</taxon>
    </lineage>
</organism>
<dbReference type="Gene3D" id="3.40.30.10">
    <property type="entry name" value="Glutaredoxin"/>
    <property type="match status" value="1"/>
</dbReference>
<dbReference type="Pfam" id="PF17127">
    <property type="entry name" value="DUF5106"/>
    <property type="match status" value="1"/>
</dbReference>
<evidence type="ECO:0000313" key="2">
    <source>
        <dbReference type="EMBL" id="UWN57716.1"/>
    </source>
</evidence>
<sequence>MKRVLAVLLLLGLTACRETSRKAETVARPGSEPKMFRTVDVPMLLDTPEQRAEYVAKNYWNHFDFSDTSYVDLPEVTEQAFADYVNLLGQMHGELASQSVRITLSKAEADSAMYGYFVGLFEKYLYDPNSPMRNEELYIPALEAMIASERLGEADKVRARYRLELARRNRPGTPATDFRYRLASGAWGTLYGVKADYTILFLNNPGCTACKETIGQIVASEPVGRMIARGKVKVLAVYPDEDMKAWRDYLPHFPSAWINAYDADLKIKSAELYDLKAIPTLYLLDGRKTVLLRDAPFPRIERYLIDAEAGGS</sequence>
<evidence type="ECO:0000313" key="3">
    <source>
        <dbReference type="Proteomes" id="UP001059295"/>
    </source>
</evidence>
<dbReference type="Proteomes" id="UP001059295">
    <property type="component" value="Chromosome"/>
</dbReference>
<dbReference type="RefSeq" id="WP_019244860.1">
    <property type="nucleotide sequence ID" value="NZ_CAPH01000004.1"/>
</dbReference>
<dbReference type="InterPro" id="IPR033395">
    <property type="entry name" value="DUF5106"/>
</dbReference>
<keyword evidence="3" id="KW-1185">Reference proteome</keyword>
<dbReference type="PROSITE" id="PS51257">
    <property type="entry name" value="PROKAR_LIPOPROTEIN"/>
    <property type="match status" value="1"/>
</dbReference>
<proteinExistence type="predicted"/>
<dbReference type="EMBL" id="CP102294">
    <property type="protein sequence ID" value="UWN57716.1"/>
    <property type="molecule type" value="Genomic_DNA"/>
</dbReference>
<name>A0ABY5V0G8_9BACT</name>
<protein>
    <submittedName>
        <fullName evidence="2">DUF5106 domain-containing protein</fullName>
    </submittedName>
</protein>
<accession>A0ABY5V0G8</accession>
<reference evidence="2" key="1">
    <citation type="journal article" date="2022" name="Cell">
        <title>Design, construction, and in vivo augmentation of a complex gut microbiome.</title>
        <authorList>
            <person name="Cheng A.G."/>
            <person name="Ho P.Y."/>
            <person name="Aranda-Diaz A."/>
            <person name="Jain S."/>
            <person name="Yu F.B."/>
            <person name="Meng X."/>
            <person name="Wang M."/>
            <person name="Iakiviak M."/>
            <person name="Nagashima K."/>
            <person name="Zhao A."/>
            <person name="Murugkar P."/>
            <person name="Patil A."/>
            <person name="Atabakhsh K."/>
            <person name="Weakley A."/>
            <person name="Yan J."/>
            <person name="Brumbaugh A.R."/>
            <person name="Higginbottom S."/>
            <person name="Dimas A."/>
            <person name="Shiver A.L."/>
            <person name="Deutschbauer A."/>
            <person name="Neff N."/>
            <person name="Sonnenburg J.L."/>
            <person name="Huang K.C."/>
            <person name="Fischbach M.A."/>
        </authorList>
    </citation>
    <scope>NUCLEOTIDE SEQUENCE</scope>
    <source>
        <strain evidence="2">AP11</strain>
    </source>
</reference>
<feature type="domain" description="DUF5106" evidence="1">
    <location>
        <begin position="21"/>
        <end position="169"/>
    </location>
</feature>
<dbReference type="GeneID" id="82890620"/>
<dbReference type="InterPro" id="IPR036249">
    <property type="entry name" value="Thioredoxin-like_sf"/>
</dbReference>
<gene>
    <name evidence="2" type="ORF">NQ491_02760</name>
</gene>
<evidence type="ECO:0000259" key="1">
    <source>
        <dbReference type="Pfam" id="PF17127"/>
    </source>
</evidence>
<dbReference type="SUPFAM" id="SSF52833">
    <property type="entry name" value="Thioredoxin-like"/>
    <property type="match status" value="1"/>
</dbReference>